<dbReference type="NCBIfam" id="TIGR03263">
    <property type="entry name" value="guanyl_kin"/>
    <property type="match status" value="1"/>
</dbReference>
<dbReference type="InterPro" id="IPR020590">
    <property type="entry name" value="Guanylate_kinase_CS"/>
</dbReference>
<dbReference type="Gene3D" id="3.30.63.10">
    <property type="entry name" value="Guanylate Kinase phosphate binding domain"/>
    <property type="match status" value="1"/>
</dbReference>
<dbReference type="InterPro" id="IPR027417">
    <property type="entry name" value="P-loop_NTPase"/>
</dbReference>
<keyword evidence="3" id="KW-0808">Transferase</keyword>
<dbReference type="InterPro" id="IPR047806">
    <property type="entry name" value="IHF_actinobact"/>
</dbReference>
<dbReference type="PROSITE" id="PS00856">
    <property type="entry name" value="GUANYLATE_KINASE_1"/>
    <property type="match status" value="1"/>
</dbReference>
<evidence type="ECO:0000256" key="1">
    <source>
        <dbReference type="ARBA" id="ARBA00005790"/>
    </source>
</evidence>
<dbReference type="FunFam" id="3.30.63.10:FF:000002">
    <property type="entry name" value="Guanylate kinase 1"/>
    <property type="match status" value="1"/>
</dbReference>
<dbReference type="HAMAP" id="MF_00328">
    <property type="entry name" value="Guanylate_kinase"/>
    <property type="match status" value="1"/>
</dbReference>
<dbReference type="InterPro" id="IPR008144">
    <property type="entry name" value="Guanylate_kin-like_dom"/>
</dbReference>
<dbReference type="AlphaFoldDB" id="A0A6J5ZDM1"/>
<dbReference type="PROSITE" id="PS50052">
    <property type="entry name" value="GUANYLATE_KINASE_2"/>
    <property type="match status" value="1"/>
</dbReference>
<comment type="similarity">
    <text evidence="1">Belongs to the guanylate kinase family.</text>
</comment>
<dbReference type="Pfam" id="PF22525">
    <property type="entry name" value="H2TH_5"/>
    <property type="match status" value="1"/>
</dbReference>
<gene>
    <name evidence="8" type="ORF">UFOPK3820_00762</name>
</gene>
<dbReference type="EC" id="2.7.4.8" evidence="2"/>
<sequence>MGSPPQLSENERAQALLKAKASRQERARIKSQVKSNELSIAEVLELAKQNEVIAKMRVLELIESKSGVGKIRGKAILDKLGISLTRRIQGLGRHQRTELLKEFALPSALNRGRLVVLSGPGGVGKSTVAKKLRQSSPFLVSVSATTRPPRFNEVNGIDYLFMTAEQFESTIKRGEFLEWAEFAGNRYGTPLAPVERALSSGKSVLLEIEISGAKQVKAKMPEALLVFLEAPTWEELVSRLEGRGTDSPERRAARLALAQEEMEAASFFDKVLINDEVERVVASLIEFASA</sequence>
<evidence type="ECO:0000256" key="3">
    <source>
        <dbReference type="ARBA" id="ARBA00022679"/>
    </source>
</evidence>
<dbReference type="InterPro" id="IPR017665">
    <property type="entry name" value="Guanylate_kinase"/>
</dbReference>
<reference evidence="8" key="1">
    <citation type="submission" date="2020-05" db="EMBL/GenBank/DDBJ databases">
        <authorList>
            <person name="Chiriac C."/>
            <person name="Salcher M."/>
            <person name="Ghai R."/>
            <person name="Kavagutti S V."/>
        </authorList>
    </citation>
    <scope>NUCLEOTIDE SEQUENCE</scope>
</reference>
<feature type="domain" description="Guanylate kinase-like" evidence="7">
    <location>
        <begin position="112"/>
        <end position="289"/>
    </location>
</feature>
<evidence type="ECO:0000313" key="8">
    <source>
        <dbReference type="EMBL" id="CAB4338510.1"/>
    </source>
</evidence>
<evidence type="ECO:0000256" key="2">
    <source>
        <dbReference type="ARBA" id="ARBA00012961"/>
    </source>
</evidence>
<evidence type="ECO:0000259" key="7">
    <source>
        <dbReference type="PROSITE" id="PS50052"/>
    </source>
</evidence>
<dbReference type="SUPFAM" id="SSF52540">
    <property type="entry name" value="P-loop containing nucleoside triphosphate hydrolases"/>
    <property type="match status" value="1"/>
</dbReference>
<dbReference type="InterPro" id="IPR008145">
    <property type="entry name" value="GK/Ca_channel_bsu"/>
</dbReference>
<dbReference type="GO" id="GO:0004385">
    <property type="term" value="F:GMP kinase activity"/>
    <property type="evidence" value="ECO:0007669"/>
    <property type="project" value="UniProtKB-EC"/>
</dbReference>
<organism evidence="8">
    <name type="scientific">freshwater metagenome</name>
    <dbReference type="NCBI Taxonomy" id="449393"/>
    <lineage>
        <taxon>unclassified sequences</taxon>
        <taxon>metagenomes</taxon>
        <taxon>ecological metagenomes</taxon>
    </lineage>
</organism>
<proteinExistence type="inferred from homology"/>
<dbReference type="NCBIfam" id="NF041260">
    <property type="entry name" value="actino_IHF"/>
    <property type="match status" value="1"/>
</dbReference>
<protein>
    <recommendedName>
        <fullName evidence="2">guanylate kinase</fullName>
        <ecNumber evidence="2">2.7.4.8</ecNumber>
    </recommendedName>
</protein>
<dbReference type="Pfam" id="PF00625">
    <property type="entry name" value="Guanylate_kin"/>
    <property type="match status" value="1"/>
</dbReference>
<name>A0A6J5ZDM1_9ZZZZ</name>
<dbReference type="Gene3D" id="1.10.8.50">
    <property type="match status" value="1"/>
</dbReference>
<keyword evidence="4" id="KW-0547">Nucleotide-binding</keyword>
<dbReference type="SMART" id="SM00072">
    <property type="entry name" value="GuKc"/>
    <property type="match status" value="1"/>
</dbReference>
<evidence type="ECO:0000256" key="6">
    <source>
        <dbReference type="ARBA" id="ARBA00022840"/>
    </source>
</evidence>
<dbReference type="PANTHER" id="PTHR23117:SF13">
    <property type="entry name" value="GUANYLATE KINASE"/>
    <property type="match status" value="1"/>
</dbReference>
<keyword evidence="6" id="KW-0067">ATP-binding</keyword>
<evidence type="ECO:0000256" key="5">
    <source>
        <dbReference type="ARBA" id="ARBA00022777"/>
    </source>
</evidence>
<dbReference type="GO" id="GO:0005524">
    <property type="term" value="F:ATP binding"/>
    <property type="evidence" value="ECO:0007669"/>
    <property type="project" value="UniProtKB-KW"/>
</dbReference>
<dbReference type="Gene3D" id="3.40.50.300">
    <property type="entry name" value="P-loop containing nucleotide triphosphate hydrolases"/>
    <property type="match status" value="1"/>
</dbReference>
<dbReference type="PANTHER" id="PTHR23117">
    <property type="entry name" value="GUANYLATE KINASE-RELATED"/>
    <property type="match status" value="1"/>
</dbReference>
<evidence type="ECO:0000256" key="4">
    <source>
        <dbReference type="ARBA" id="ARBA00022741"/>
    </source>
</evidence>
<dbReference type="CDD" id="cd00071">
    <property type="entry name" value="GMPK"/>
    <property type="match status" value="1"/>
</dbReference>
<dbReference type="InterPro" id="IPR055201">
    <property type="entry name" value="IHF-like_H2TH"/>
</dbReference>
<dbReference type="GO" id="GO:0005829">
    <property type="term" value="C:cytosol"/>
    <property type="evidence" value="ECO:0007669"/>
    <property type="project" value="TreeGrafter"/>
</dbReference>
<keyword evidence="5" id="KW-0418">Kinase</keyword>
<dbReference type="EMBL" id="CAESAB010000025">
    <property type="protein sequence ID" value="CAB4338510.1"/>
    <property type="molecule type" value="Genomic_DNA"/>
</dbReference>
<accession>A0A6J5ZDM1</accession>